<evidence type="ECO:0008006" key="3">
    <source>
        <dbReference type="Google" id="ProtNLM"/>
    </source>
</evidence>
<dbReference type="SUPFAM" id="SSF55486">
    <property type="entry name" value="Metalloproteases ('zincins'), catalytic domain"/>
    <property type="match status" value="1"/>
</dbReference>
<protein>
    <recommendedName>
        <fullName evidence="3">IrrE N-terminal-like domain-containing protein</fullName>
    </recommendedName>
</protein>
<sequence>MTDALPGKHPVPLEPPCEPLTGDSHAHLIDPLTTLAAELGYTVEIRDLPEHGPGGWCDATAKQIVIADGRGNAQVRTLVHEIAHSLGVGYDTYGREQAEVLVDCVTYVVCSSVGLDVGGESIPYVAGWGEDGALDTIREYATTIDTVARRIEDALQHDAIETVDGVHSTAA</sequence>
<accession>A0ABY5DPE5</accession>
<organism evidence="1 2">
    <name type="scientific">Paraconexibacter antarcticus</name>
    <dbReference type="NCBI Taxonomy" id="2949664"/>
    <lineage>
        <taxon>Bacteria</taxon>
        <taxon>Bacillati</taxon>
        <taxon>Actinomycetota</taxon>
        <taxon>Thermoleophilia</taxon>
        <taxon>Solirubrobacterales</taxon>
        <taxon>Paraconexibacteraceae</taxon>
        <taxon>Paraconexibacter</taxon>
    </lineage>
</organism>
<gene>
    <name evidence="1" type="ORF">NBH00_21480</name>
</gene>
<name>A0ABY5DPE5_9ACTN</name>
<dbReference type="EMBL" id="CP098502">
    <property type="protein sequence ID" value="UTI63903.1"/>
    <property type="molecule type" value="Genomic_DNA"/>
</dbReference>
<reference evidence="1 2" key="1">
    <citation type="submission" date="2022-06" db="EMBL/GenBank/DDBJ databases">
        <title>Paraconexibacter antarcticus.</title>
        <authorList>
            <person name="Kim C.S."/>
        </authorList>
    </citation>
    <scope>NUCLEOTIDE SEQUENCE [LARGE SCALE GENOMIC DNA]</scope>
    <source>
        <strain evidence="1 2">02-257</strain>
    </source>
</reference>
<evidence type="ECO:0000313" key="2">
    <source>
        <dbReference type="Proteomes" id="UP001056035"/>
    </source>
</evidence>
<dbReference type="RefSeq" id="WP_254570623.1">
    <property type="nucleotide sequence ID" value="NZ_CP098502.1"/>
</dbReference>
<dbReference type="Proteomes" id="UP001056035">
    <property type="component" value="Chromosome"/>
</dbReference>
<evidence type="ECO:0000313" key="1">
    <source>
        <dbReference type="EMBL" id="UTI63903.1"/>
    </source>
</evidence>
<keyword evidence="2" id="KW-1185">Reference proteome</keyword>
<proteinExistence type="predicted"/>